<keyword evidence="2" id="KW-1185">Reference proteome</keyword>
<keyword evidence="1" id="KW-0282">Flagellum</keyword>
<reference evidence="1" key="1">
    <citation type="submission" date="2017-10" db="EMBL/GenBank/DDBJ databases">
        <title>Genome sequence of cellulolytic Lachnospiraceae bacterium XHS1971 isolated from hotspring sediment.</title>
        <authorList>
            <person name="Vasudevan G."/>
            <person name="Joshi A.J."/>
            <person name="Hivarkar S."/>
            <person name="Lanjekar V.B."/>
            <person name="Dhakephalkar P.K."/>
            <person name="Dagar S."/>
        </authorList>
    </citation>
    <scope>NUCLEOTIDE SEQUENCE</scope>
    <source>
        <strain evidence="1">XHS1971</strain>
    </source>
</reference>
<protein>
    <submittedName>
        <fullName evidence="1">Flagellar motor protein MotB</fullName>
    </submittedName>
</protein>
<sequence length="255" mass="28527">MKKKEDEPKKGAPAYMNTYGDMMTLLLTFFVLLFSMSTVDVAKFKALVASFEGAAGILTGGETVQENTNMLGNGINQYPTKKKTNNSETDNNAKKDEGIQKLKESLQTYVDEKNLTNKVEIQQDGDEVIIRFDDILLFDSGKADIKPGAIPVLNTLGVKLQNYLSSGYRLRFEGHTDNRPIKTAQFKSNWYLSAARAIAVTEFFVNEMEFNPAHISTEGFGEHNPIATNNTPEGRAMNRRVEIKISKDNIENLEK</sequence>
<dbReference type="EMBL" id="PEDL01000002">
    <property type="protein sequence ID" value="PHV71749.1"/>
    <property type="molecule type" value="Genomic_DNA"/>
</dbReference>
<comment type="caution">
    <text evidence="1">The sequence shown here is derived from an EMBL/GenBank/DDBJ whole genome shotgun (WGS) entry which is preliminary data.</text>
</comment>
<keyword evidence="1" id="KW-0969">Cilium</keyword>
<proteinExistence type="predicted"/>
<gene>
    <name evidence="1" type="ORF">CS063_04110</name>
</gene>
<organism evidence="1 2">
    <name type="scientific">Sporanaerobium hydrogeniformans</name>
    <dbReference type="NCBI Taxonomy" id="3072179"/>
    <lineage>
        <taxon>Bacteria</taxon>
        <taxon>Bacillati</taxon>
        <taxon>Bacillota</taxon>
        <taxon>Clostridia</taxon>
        <taxon>Lachnospirales</taxon>
        <taxon>Lachnospiraceae</taxon>
        <taxon>Sporanaerobium</taxon>
    </lineage>
</organism>
<name>A0AC61DEP1_9FIRM</name>
<evidence type="ECO:0000313" key="1">
    <source>
        <dbReference type="EMBL" id="PHV71749.1"/>
    </source>
</evidence>
<accession>A0AC61DEP1</accession>
<keyword evidence="1" id="KW-0966">Cell projection</keyword>
<evidence type="ECO:0000313" key="2">
    <source>
        <dbReference type="Proteomes" id="UP000224460"/>
    </source>
</evidence>
<dbReference type="Proteomes" id="UP000224460">
    <property type="component" value="Unassembled WGS sequence"/>
</dbReference>